<evidence type="ECO:0000256" key="3">
    <source>
        <dbReference type="ARBA" id="ARBA00022664"/>
    </source>
</evidence>
<dbReference type="PANTHER" id="PTHR43979">
    <property type="entry name" value="PRE-MRNA-PROCESSING FACTOR 17"/>
    <property type="match status" value="1"/>
</dbReference>
<dbReference type="SMART" id="SM00320">
    <property type="entry name" value="WD40"/>
    <property type="match status" value="6"/>
</dbReference>
<organism evidence="11 12">
    <name type="scientific">Candida maltosa (strain Xu316)</name>
    <name type="common">Yeast</name>
    <dbReference type="NCBI Taxonomy" id="1245528"/>
    <lineage>
        <taxon>Eukaryota</taxon>
        <taxon>Fungi</taxon>
        <taxon>Dikarya</taxon>
        <taxon>Ascomycota</taxon>
        <taxon>Saccharomycotina</taxon>
        <taxon>Pichiomycetes</taxon>
        <taxon>Debaryomycetaceae</taxon>
        <taxon>Candida/Lodderomyces clade</taxon>
        <taxon>Candida</taxon>
    </lineage>
</organism>
<dbReference type="SUPFAM" id="SSF50978">
    <property type="entry name" value="WD40 repeat-like"/>
    <property type="match status" value="1"/>
</dbReference>
<dbReference type="Pfam" id="PF12894">
    <property type="entry name" value="ANAPC4_WD40"/>
    <property type="match status" value="1"/>
</dbReference>
<evidence type="ECO:0000256" key="1">
    <source>
        <dbReference type="ARBA" id="ARBA00004123"/>
    </source>
</evidence>
<keyword evidence="5" id="KW-0677">Repeat</keyword>
<dbReference type="eggNOG" id="KOG0282">
    <property type="taxonomic scope" value="Eukaryota"/>
</dbReference>
<name>M3ISB5_CANMX</name>
<keyword evidence="12" id="KW-1185">Reference proteome</keyword>
<proteinExistence type="predicted"/>
<keyword evidence="3" id="KW-0507">mRNA processing</keyword>
<feature type="repeat" description="WD" evidence="9">
    <location>
        <begin position="256"/>
        <end position="287"/>
    </location>
</feature>
<dbReference type="AlphaFoldDB" id="M3ISB5"/>
<comment type="caution">
    <text evidence="11">The sequence shown here is derived from an EMBL/GenBank/DDBJ whole genome shotgun (WGS) entry which is preliminary data.</text>
</comment>
<dbReference type="HOGENOM" id="CLU_022571_0_0_1"/>
<dbReference type="GO" id="GO:0003729">
    <property type="term" value="F:mRNA binding"/>
    <property type="evidence" value="ECO:0007669"/>
    <property type="project" value="TreeGrafter"/>
</dbReference>
<evidence type="ECO:0000256" key="4">
    <source>
        <dbReference type="ARBA" id="ARBA00022728"/>
    </source>
</evidence>
<evidence type="ECO:0000313" key="12">
    <source>
        <dbReference type="Proteomes" id="UP000011777"/>
    </source>
</evidence>
<evidence type="ECO:0000256" key="2">
    <source>
        <dbReference type="ARBA" id="ARBA00022574"/>
    </source>
</evidence>
<dbReference type="InterPro" id="IPR036322">
    <property type="entry name" value="WD40_repeat_dom_sf"/>
</dbReference>
<dbReference type="PROSITE" id="PS50294">
    <property type="entry name" value="WD_REPEATS_REGION"/>
    <property type="match status" value="2"/>
</dbReference>
<keyword evidence="6" id="KW-0508">mRNA splicing</keyword>
<evidence type="ECO:0000313" key="11">
    <source>
        <dbReference type="EMBL" id="EMG49451.1"/>
    </source>
</evidence>
<gene>
    <name evidence="11" type="ORF">G210_5790</name>
</gene>
<evidence type="ECO:0000256" key="5">
    <source>
        <dbReference type="ARBA" id="ARBA00022737"/>
    </source>
</evidence>
<dbReference type="PANTHER" id="PTHR43979:SF1">
    <property type="entry name" value="PRE-MRNA-PROCESSING FACTOR 17"/>
    <property type="match status" value="1"/>
</dbReference>
<dbReference type="EMBL" id="AOGT01000658">
    <property type="protein sequence ID" value="EMG49451.1"/>
    <property type="molecule type" value="Genomic_DNA"/>
</dbReference>
<dbReference type="STRING" id="1245528.M3ISB5"/>
<dbReference type="InterPro" id="IPR032847">
    <property type="entry name" value="PRPF17"/>
</dbReference>
<dbReference type="PROSITE" id="PS50082">
    <property type="entry name" value="WD_REPEATS_2"/>
    <property type="match status" value="3"/>
</dbReference>
<feature type="domain" description="Anaphase-promoting complex subunit 4-like WD40" evidence="10">
    <location>
        <begin position="213"/>
        <end position="300"/>
    </location>
</feature>
<keyword evidence="7" id="KW-0539">Nucleus</keyword>
<dbReference type="CDD" id="cd00200">
    <property type="entry name" value="WD40"/>
    <property type="match status" value="1"/>
</dbReference>
<dbReference type="InterPro" id="IPR001680">
    <property type="entry name" value="WD40_rpt"/>
</dbReference>
<dbReference type="Proteomes" id="UP000011777">
    <property type="component" value="Unassembled WGS sequence"/>
</dbReference>
<dbReference type="Gene3D" id="2.130.10.10">
    <property type="entry name" value="YVTN repeat-like/Quinoprotein amine dehydrogenase"/>
    <property type="match status" value="1"/>
</dbReference>
<evidence type="ECO:0000256" key="6">
    <source>
        <dbReference type="ARBA" id="ARBA00023187"/>
    </source>
</evidence>
<dbReference type="FunFam" id="2.130.10.10:FF:000034">
    <property type="entry name" value="Pre-mRNA-processing factor 17, putative"/>
    <property type="match status" value="1"/>
</dbReference>
<sequence length="321" mass="36457">MTIPKNLDIDSTKPHECFVPKKIIHKFVGHQKGVNKLQFFPQTGHLLLSCGNDSLIKLWSIYPKYELLRIFKGHAMAVKDIIFNSDGSKFLSCGYDKRVHLWDTQSGEVIKTIHVQSMPNVILFNPNNENEFVVGLSNFKIEHYDMASITGFPIQTYDHHQGAINELVPLGKDMFISSADDKTVRFWKWQINIPEKVITDPSQHSMPSIKVHPTANYIALQSMDNSVRAVHSYGKFKWVKSKVFRGHQVAGYGIEIGFSPDGKILMSGDSKGYAYFWDWKTTKVVNRLKVSDKPVSCLVFHPQETSKVAIAGKSGEIYYCD</sequence>
<dbReference type="InterPro" id="IPR024977">
    <property type="entry name" value="Apc4-like_WD40_dom"/>
</dbReference>
<keyword evidence="4" id="KW-0747">Spliceosome</keyword>
<feature type="repeat" description="WD" evidence="9">
    <location>
        <begin position="27"/>
        <end position="61"/>
    </location>
</feature>
<evidence type="ECO:0000256" key="9">
    <source>
        <dbReference type="PROSITE-ProRule" id="PRU00221"/>
    </source>
</evidence>
<dbReference type="GO" id="GO:0071013">
    <property type="term" value="C:catalytic step 2 spliceosome"/>
    <property type="evidence" value="ECO:0007669"/>
    <property type="project" value="InterPro"/>
</dbReference>
<dbReference type="GO" id="GO:0000398">
    <property type="term" value="P:mRNA splicing, via spliceosome"/>
    <property type="evidence" value="ECO:0007669"/>
    <property type="project" value="InterPro"/>
</dbReference>
<comment type="subcellular location">
    <subcellularLocation>
        <location evidence="1">Nucleus</location>
    </subcellularLocation>
</comment>
<evidence type="ECO:0000256" key="8">
    <source>
        <dbReference type="ARBA" id="ARBA00068146"/>
    </source>
</evidence>
<evidence type="ECO:0000259" key="10">
    <source>
        <dbReference type="Pfam" id="PF12894"/>
    </source>
</evidence>
<dbReference type="OMA" id="AMWDVEA"/>
<keyword evidence="2 9" id="KW-0853">WD repeat</keyword>
<dbReference type="InterPro" id="IPR015943">
    <property type="entry name" value="WD40/YVTN_repeat-like_dom_sf"/>
</dbReference>
<protein>
    <recommendedName>
        <fullName evidence="8">Pre-mRNA-processing factor 17</fullName>
    </recommendedName>
</protein>
<dbReference type="Pfam" id="PF00400">
    <property type="entry name" value="WD40"/>
    <property type="match status" value="3"/>
</dbReference>
<accession>M3ISB5</accession>
<feature type="repeat" description="WD" evidence="9">
    <location>
        <begin position="71"/>
        <end position="112"/>
    </location>
</feature>
<dbReference type="OrthoDB" id="10257301at2759"/>
<reference evidence="11 12" key="1">
    <citation type="submission" date="2013-02" db="EMBL/GenBank/DDBJ databases">
        <title>Genome sequence of Candida maltosa Xu316, a potential industrial strain for xylitol and ethanol production.</title>
        <authorList>
            <person name="Yu J."/>
            <person name="Wang Q."/>
            <person name="Geng X."/>
            <person name="Bao W."/>
            <person name="He P."/>
            <person name="Cai J."/>
        </authorList>
    </citation>
    <scope>NUCLEOTIDE SEQUENCE [LARGE SCALE GENOMIC DNA]</scope>
    <source>
        <strain evidence="12">Xu316</strain>
    </source>
</reference>
<evidence type="ECO:0000256" key="7">
    <source>
        <dbReference type="ARBA" id="ARBA00023242"/>
    </source>
</evidence>